<organism evidence="1">
    <name type="scientific">Lotharella globosa</name>
    <dbReference type="NCBI Taxonomy" id="91324"/>
    <lineage>
        <taxon>Eukaryota</taxon>
        <taxon>Sar</taxon>
        <taxon>Rhizaria</taxon>
        <taxon>Cercozoa</taxon>
        <taxon>Chlorarachniophyceae</taxon>
        <taxon>Lotharella</taxon>
    </lineage>
</organism>
<evidence type="ECO:0008006" key="2">
    <source>
        <dbReference type="Google" id="ProtNLM"/>
    </source>
</evidence>
<protein>
    <recommendedName>
        <fullName evidence="2">FLZ-type domain-containing protein</fullName>
    </recommendedName>
</protein>
<name>A0A6U2YP34_9EUKA</name>
<evidence type="ECO:0000313" key="1">
    <source>
        <dbReference type="EMBL" id="CAE0678982.1"/>
    </source>
</evidence>
<reference evidence="1" key="1">
    <citation type="submission" date="2021-01" db="EMBL/GenBank/DDBJ databases">
        <authorList>
            <person name="Corre E."/>
            <person name="Pelletier E."/>
            <person name="Niang G."/>
            <person name="Scheremetjew M."/>
            <person name="Finn R."/>
            <person name="Kale V."/>
            <person name="Holt S."/>
            <person name="Cochrane G."/>
            <person name="Meng A."/>
            <person name="Brown T."/>
            <person name="Cohen L."/>
        </authorList>
    </citation>
    <scope>NUCLEOTIDE SEQUENCE</scope>
    <source>
        <strain evidence="1">CCCM811</strain>
    </source>
</reference>
<sequence length="111" mass="12749">MPLKRSQGSRDLAHETLSALSSVNSLSSRSEDEKWMFSSRNSFRRTNYEHKEQRFYCAGCRGIVLMGMYMYADKIYCSAHCRREAISMDQLQDLKIGGQPSLNPQQSPNSF</sequence>
<dbReference type="AlphaFoldDB" id="A0A6U2YP34"/>
<proteinExistence type="predicted"/>
<gene>
    <name evidence="1" type="ORF">LGLO00237_LOCUS30764</name>
</gene>
<dbReference type="EMBL" id="HBIV01043820">
    <property type="protein sequence ID" value="CAE0678982.1"/>
    <property type="molecule type" value="Transcribed_RNA"/>
</dbReference>
<accession>A0A6U2YP34</accession>